<accession>A0A1H0VL12</accession>
<dbReference type="Pfam" id="PF04055">
    <property type="entry name" value="Radical_SAM"/>
    <property type="match status" value="1"/>
</dbReference>
<evidence type="ECO:0000256" key="5">
    <source>
        <dbReference type="ARBA" id="ARBA00023004"/>
    </source>
</evidence>
<dbReference type="InterPro" id="IPR058240">
    <property type="entry name" value="rSAM_sf"/>
</dbReference>
<dbReference type="PANTHER" id="PTHR11228">
    <property type="entry name" value="RADICAL SAM DOMAIN PROTEIN"/>
    <property type="match status" value="1"/>
</dbReference>
<dbReference type="CDD" id="cd21109">
    <property type="entry name" value="SPASM"/>
    <property type="match status" value="1"/>
</dbReference>
<name>A0A1H0VL12_9CLOT</name>
<dbReference type="OrthoDB" id="7021155at2"/>
<gene>
    <name evidence="9" type="ORF">SAMN04488529_11750</name>
</gene>
<dbReference type="PANTHER" id="PTHR11228:SF7">
    <property type="entry name" value="PQQA PEPTIDE CYCLASE"/>
    <property type="match status" value="1"/>
</dbReference>
<organism evidence="9 10">
    <name type="scientific">Clostridium gasigenes</name>
    <dbReference type="NCBI Taxonomy" id="94869"/>
    <lineage>
        <taxon>Bacteria</taxon>
        <taxon>Bacillati</taxon>
        <taxon>Bacillota</taxon>
        <taxon>Clostridia</taxon>
        <taxon>Eubacteriales</taxon>
        <taxon>Clostridiaceae</taxon>
        <taxon>Clostridium</taxon>
    </lineage>
</organism>
<dbReference type="SUPFAM" id="SSF102114">
    <property type="entry name" value="Radical SAM enzymes"/>
    <property type="match status" value="1"/>
</dbReference>
<dbReference type="InterPro" id="IPR050377">
    <property type="entry name" value="Radical_SAM_PqqE_MftC-like"/>
</dbReference>
<keyword evidence="3" id="KW-0949">S-adenosyl-L-methionine</keyword>
<keyword evidence="5" id="KW-0408">Iron</keyword>
<comment type="cofactor">
    <cofactor evidence="1">
        <name>[4Fe-4S] cluster</name>
        <dbReference type="ChEBI" id="CHEBI:49883"/>
    </cofactor>
</comment>
<evidence type="ECO:0000313" key="9">
    <source>
        <dbReference type="EMBL" id="SDP78981.1"/>
    </source>
</evidence>
<dbReference type="SFLD" id="SFLDG01387">
    <property type="entry name" value="BtrN-like_SPASM_domain_contain"/>
    <property type="match status" value="1"/>
</dbReference>
<dbReference type="RefSeq" id="WP_089972840.1">
    <property type="nucleotide sequence ID" value="NZ_FNJM01000017.1"/>
</dbReference>
<dbReference type="SFLD" id="SFLDG01386">
    <property type="entry name" value="main_SPASM_domain-containing"/>
    <property type="match status" value="1"/>
</dbReference>
<dbReference type="SFLD" id="SFLDG01067">
    <property type="entry name" value="SPASM/twitch_domain_containing"/>
    <property type="match status" value="1"/>
</dbReference>
<dbReference type="AlphaFoldDB" id="A0A1H0VL12"/>
<keyword evidence="4" id="KW-0479">Metal-binding</keyword>
<protein>
    <submittedName>
        <fullName evidence="9">Radical SAM additional 4Fe4S-binding SPASM domain-containing protein</fullName>
    </submittedName>
</protein>
<evidence type="ECO:0000256" key="4">
    <source>
        <dbReference type="ARBA" id="ARBA00022723"/>
    </source>
</evidence>
<keyword evidence="10" id="KW-1185">Reference proteome</keyword>
<dbReference type="Pfam" id="PF13186">
    <property type="entry name" value="SPASM"/>
    <property type="match status" value="1"/>
</dbReference>
<dbReference type="CDD" id="cd01335">
    <property type="entry name" value="Radical_SAM"/>
    <property type="match status" value="1"/>
</dbReference>
<keyword evidence="6" id="KW-0411">Iron-sulfur</keyword>
<dbReference type="Gene3D" id="3.20.20.70">
    <property type="entry name" value="Aldolase class I"/>
    <property type="match status" value="1"/>
</dbReference>
<dbReference type="GO" id="GO:0003824">
    <property type="term" value="F:catalytic activity"/>
    <property type="evidence" value="ECO:0007669"/>
    <property type="project" value="InterPro"/>
</dbReference>
<dbReference type="Proteomes" id="UP000198597">
    <property type="component" value="Unassembled WGS sequence"/>
</dbReference>
<dbReference type="GO" id="GO:0051536">
    <property type="term" value="F:iron-sulfur cluster binding"/>
    <property type="evidence" value="ECO:0007669"/>
    <property type="project" value="UniProtKB-KW"/>
</dbReference>
<evidence type="ECO:0000256" key="2">
    <source>
        <dbReference type="ARBA" id="ARBA00022485"/>
    </source>
</evidence>
<reference evidence="9 10" key="1">
    <citation type="submission" date="2016-10" db="EMBL/GenBank/DDBJ databases">
        <authorList>
            <person name="de Groot N.N."/>
        </authorList>
    </citation>
    <scope>NUCLEOTIDE SEQUENCE [LARGE SCALE GENOMIC DNA]</scope>
    <source>
        <strain evidence="9 10">DSM 12272</strain>
    </source>
</reference>
<feature type="domain" description="Radical SAM core" evidence="7">
    <location>
        <begin position="47"/>
        <end position="188"/>
    </location>
</feature>
<dbReference type="InterPro" id="IPR007197">
    <property type="entry name" value="rSAM"/>
</dbReference>
<dbReference type="EMBL" id="FNJM01000017">
    <property type="protein sequence ID" value="SDP78981.1"/>
    <property type="molecule type" value="Genomic_DNA"/>
</dbReference>
<dbReference type="InterPro" id="IPR023885">
    <property type="entry name" value="4Fe4S-binding_SPASM_dom"/>
</dbReference>
<dbReference type="GO" id="GO:0046872">
    <property type="term" value="F:metal ion binding"/>
    <property type="evidence" value="ECO:0007669"/>
    <property type="project" value="UniProtKB-KW"/>
</dbReference>
<evidence type="ECO:0000313" key="10">
    <source>
        <dbReference type="Proteomes" id="UP000198597"/>
    </source>
</evidence>
<evidence type="ECO:0000256" key="1">
    <source>
        <dbReference type="ARBA" id="ARBA00001966"/>
    </source>
</evidence>
<feature type="domain" description="4Fe4S-binding SPASM" evidence="8">
    <location>
        <begin position="321"/>
        <end position="382"/>
    </location>
</feature>
<dbReference type="SFLD" id="SFLDS00029">
    <property type="entry name" value="Radical_SAM"/>
    <property type="match status" value="1"/>
</dbReference>
<evidence type="ECO:0000259" key="8">
    <source>
        <dbReference type="Pfam" id="PF13186"/>
    </source>
</evidence>
<dbReference type="STRING" id="94869.SAMN04488529_11750"/>
<dbReference type="InterPro" id="IPR034391">
    <property type="entry name" value="AdoMet-like_SPASM_containing"/>
</dbReference>
<evidence type="ECO:0000256" key="6">
    <source>
        <dbReference type="ARBA" id="ARBA00023014"/>
    </source>
</evidence>
<dbReference type="InterPro" id="IPR013785">
    <property type="entry name" value="Aldolase_TIM"/>
</dbReference>
<sequence>MQPSTNVKFDKNSFNTLKNTLKNISHTKHNRDNDKLFATSLPVEIGIQLTNKCNLRCKHCFEWNEDGYLNNRDDSTKSGELDKSVLNQIFLQTKEAKSNMYLWGGEPLCYTHWDEVVSILEKDKRWTVICTNGILLDKKLDSLLKISENIVLLISVDGFEVENDDMRGKGTFKKVIDNIKLFVDLKKKGIFKGEISINCVISEAMAGKLYSFMEFFEKLGINTVYFGYPWYLPEETASNMDIYFKEKFNWLKTLEDNYIPSWHSYKYHLNKEVLDILIPEIQRLNSRVWNIRIRFQPALEIPQIEKFIAGEESAAQDRNCCLSMSNRMNVLPSGEVTVCKNFPEFTVGDLNNETVEDLWHNDSIRKCREILGSKLTPVCSKCILLYLHGV</sequence>
<evidence type="ECO:0000256" key="3">
    <source>
        <dbReference type="ARBA" id="ARBA00022691"/>
    </source>
</evidence>
<keyword evidence="2" id="KW-0004">4Fe-4S</keyword>
<proteinExistence type="predicted"/>
<evidence type="ECO:0000259" key="7">
    <source>
        <dbReference type="Pfam" id="PF04055"/>
    </source>
</evidence>